<evidence type="ECO:0000313" key="2">
    <source>
        <dbReference type="Proteomes" id="UP000887116"/>
    </source>
</evidence>
<evidence type="ECO:0000313" key="1">
    <source>
        <dbReference type="EMBL" id="GFQ77466.1"/>
    </source>
</evidence>
<keyword evidence="2" id="KW-1185">Reference proteome</keyword>
<sequence>MCMNVSDLFVRHYCASGDRLMESSILPRWMQATSLERIVGSSDFTPISAQSLIAKRGRGISPPIARNYKGKQNTQGLSGNNTCKLFVE</sequence>
<accession>A0A8X6KLQ4</accession>
<protein>
    <submittedName>
        <fullName evidence="1">Uncharacterized protein</fullName>
    </submittedName>
</protein>
<comment type="caution">
    <text evidence="1">The sequence shown here is derived from an EMBL/GenBank/DDBJ whole genome shotgun (WGS) entry which is preliminary data.</text>
</comment>
<proteinExistence type="predicted"/>
<dbReference type="OrthoDB" id="10317955at2759"/>
<gene>
    <name evidence="1" type="ORF">TNCT_464771</name>
</gene>
<name>A0A8X6KLQ4_TRICU</name>
<dbReference type="Proteomes" id="UP000887116">
    <property type="component" value="Unassembled WGS sequence"/>
</dbReference>
<organism evidence="1 2">
    <name type="scientific">Trichonephila clavata</name>
    <name type="common">Joro spider</name>
    <name type="synonym">Nephila clavata</name>
    <dbReference type="NCBI Taxonomy" id="2740835"/>
    <lineage>
        <taxon>Eukaryota</taxon>
        <taxon>Metazoa</taxon>
        <taxon>Ecdysozoa</taxon>
        <taxon>Arthropoda</taxon>
        <taxon>Chelicerata</taxon>
        <taxon>Arachnida</taxon>
        <taxon>Araneae</taxon>
        <taxon>Araneomorphae</taxon>
        <taxon>Entelegynae</taxon>
        <taxon>Araneoidea</taxon>
        <taxon>Nephilidae</taxon>
        <taxon>Trichonephila</taxon>
    </lineage>
</organism>
<reference evidence="1" key="1">
    <citation type="submission" date="2020-07" db="EMBL/GenBank/DDBJ databases">
        <title>Multicomponent nature underlies the extraordinary mechanical properties of spider dragline silk.</title>
        <authorList>
            <person name="Kono N."/>
            <person name="Nakamura H."/>
            <person name="Mori M."/>
            <person name="Yoshida Y."/>
            <person name="Ohtoshi R."/>
            <person name="Malay A.D."/>
            <person name="Moran D.A.P."/>
            <person name="Tomita M."/>
            <person name="Numata K."/>
            <person name="Arakawa K."/>
        </authorList>
    </citation>
    <scope>NUCLEOTIDE SEQUENCE</scope>
</reference>
<dbReference type="AlphaFoldDB" id="A0A8X6KLQ4"/>
<dbReference type="EMBL" id="BMAO01031767">
    <property type="protein sequence ID" value="GFQ77466.1"/>
    <property type="molecule type" value="Genomic_DNA"/>
</dbReference>